<proteinExistence type="predicted"/>
<dbReference type="Proteomes" id="UP000008793">
    <property type="component" value="Plasmid pEB102"/>
</dbReference>
<organism evidence="2">
    <name type="scientific">Erwinia billingiae (strain Eb661)</name>
    <dbReference type="NCBI Taxonomy" id="634500"/>
    <lineage>
        <taxon>Bacteria</taxon>
        <taxon>Pseudomonadati</taxon>
        <taxon>Pseudomonadota</taxon>
        <taxon>Gammaproteobacteria</taxon>
        <taxon>Enterobacterales</taxon>
        <taxon>Erwiniaceae</taxon>
        <taxon>Erwinia</taxon>
    </lineage>
</organism>
<evidence type="ECO:0000313" key="1">
    <source>
        <dbReference type="EMBL" id="CAX53346.1"/>
    </source>
</evidence>
<accession>D8MJF8</accession>
<dbReference type="EMBL" id="FP236826">
    <property type="protein sequence ID" value="CAX53346.1"/>
    <property type="molecule type" value="Genomic_DNA"/>
</dbReference>
<dbReference type="HOGENOM" id="CLU_3183461_0_0_6"/>
<gene>
    <name evidence="1" type="ordered locus">EbC_pEb10200680</name>
</gene>
<keyword evidence="1" id="KW-0614">Plasmid</keyword>
<reference evidence="1 2" key="1">
    <citation type="journal article" date="2010" name="BMC Genomics">
        <title>Genome comparison of the epiphytic bacteria Erwinia billingiae and E. tasmaniensis with the pear pathogen E. pyrifoliae.</title>
        <authorList>
            <person name="Kube M."/>
            <person name="Migdoll A.M."/>
            <person name="Gehring I."/>
            <person name="Heitmann K."/>
            <person name="Mayer Y."/>
            <person name="Kuhl H."/>
            <person name="Knaust F."/>
            <person name="Geider K."/>
            <person name="Reinhardt R."/>
        </authorList>
    </citation>
    <scope>NUCLEOTIDE SEQUENCE [LARGE SCALE GENOMIC DNA]</scope>
    <source>
        <strain evidence="1 2">Eb661</strain>
        <plasmid evidence="1">pEB102</plasmid>
    </source>
</reference>
<name>D8MJF8_ERWBE</name>
<dbReference type="AlphaFoldDB" id="D8MJF8"/>
<geneLocation type="plasmid" evidence="1 2">
    <name>pEB102</name>
</geneLocation>
<evidence type="ECO:0000313" key="2">
    <source>
        <dbReference type="Proteomes" id="UP000008793"/>
    </source>
</evidence>
<keyword evidence="2" id="KW-1185">Reference proteome</keyword>
<protein>
    <submittedName>
        <fullName evidence="1">Uncharacterized protein</fullName>
    </submittedName>
</protein>
<sequence length="46" mass="5433">MRNSPARFYQQLFLRFQKKTPTGVSVFYSAPSGNLMWRMRYVTATV</sequence>
<dbReference type="KEGG" id="ebi:EbC_pEb10200680"/>